<reference evidence="1 2" key="1">
    <citation type="submission" date="2014-07" db="EMBL/GenBank/DDBJ databases">
        <authorList>
            <person name="Sibley D."/>
            <person name="Venepally P."/>
            <person name="Karamycheva S."/>
            <person name="Hadjithomas M."/>
            <person name="Khan A."/>
            <person name="Brunk B."/>
            <person name="Roos D."/>
            <person name="Caler E."/>
            <person name="Lorenzi H."/>
        </authorList>
    </citation>
    <scope>NUCLEOTIDE SEQUENCE [LARGE SCALE GENOMIC DNA]</scope>
    <source>
        <strain evidence="1 2">FOU</strain>
    </source>
</reference>
<feature type="non-terminal residue" evidence="1">
    <location>
        <position position="43"/>
    </location>
</feature>
<dbReference type="Proteomes" id="UP000028838">
    <property type="component" value="Unassembled WGS sequence"/>
</dbReference>
<evidence type="ECO:0000313" key="2">
    <source>
        <dbReference type="Proteomes" id="UP000028838"/>
    </source>
</evidence>
<accession>A0A086K4I8</accession>
<evidence type="ECO:0000313" key="1">
    <source>
        <dbReference type="EMBL" id="KFG39306.1"/>
    </source>
</evidence>
<comment type="caution">
    <text evidence="1">The sequence shown here is derived from an EMBL/GenBank/DDBJ whole genome shotgun (WGS) entry which is preliminary data.</text>
</comment>
<dbReference type="VEuPathDB" id="ToxoDB:TGFOU_215040B"/>
<dbReference type="EMBL" id="AEYH02002419">
    <property type="protein sequence ID" value="KFG39306.1"/>
    <property type="molecule type" value="Genomic_DNA"/>
</dbReference>
<organism evidence="1 2">
    <name type="scientific">Toxoplasma gondii FOU</name>
    <dbReference type="NCBI Taxonomy" id="943167"/>
    <lineage>
        <taxon>Eukaryota</taxon>
        <taxon>Sar</taxon>
        <taxon>Alveolata</taxon>
        <taxon>Apicomplexa</taxon>
        <taxon>Conoidasida</taxon>
        <taxon>Coccidia</taxon>
        <taxon>Eucoccidiorida</taxon>
        <taxon>Eimeriorina</taxon>
        <taxon>Sarcocystidae</taxon>
        <taxon>Toxoplasma</taxon>
    </lineage>
</organism>
<dbReference type="AlphaFoldDB" id="A0A086K4I8"/>
<name>A0A086K4I8_TOXGO</name>
<gene>
    <name evidence="1" type="ORF">TGFOU_215040B</name>
</gene>
<sequence length="43" mass="4613">AKCLSAFTSRLTEENAASVLAQLARSTLDPNNSVRDIYAACLK</sequence>
<feature type="non-terminal residue" evidence="1">
    <location>
        <position position="1"/>
    </location>
</feature>
<protein>
    <submittedName>
        <fullName evidence="1">HEAT repeat-containing protein</fullName>
    </submittedName>
</protein>
<proteinExistence type="predicted"/>